<evidence type="ECO:0000313" key="1">
    <source>
        <dbReference type="EMBL" id="KIM21105.1"/>
    </source>
</evidence>
<evidence type="ECO:0000313" key="2">
    <source>
        <dbReference type="Proteomes" id="UP000054097"/>
    </source>
</evidence>
<keyword evidence="2" id="KW-1185">Reference proteome</keyword>
<sequence>MELVLPELGMPRPGMSSTWKGTISIDTKLIDEHKKNMEPRRLSTVLGVRSLAYSILWSFGGRPLDMASHVLW</sequence>
<proteinExistence type="predicted"/>
<reference evidence="1 2" key="1">
    <citation type="submission" date="2014-04" db="EMBL/GenBank/DDBJ databases">
        <authorList>
            <consortium name="DOE Joint Genome Institute"/>
            <person name="Kuo A."/>
            <person name="Zuccaro A."/>
            <person name="Kohler A."/>
            <person name="Nagy L.G."/>
            <person name="Floudas D."/>
            <person name="Copeland A."/>
            <person name="Barry K.W."/>
            <person name="Cichocki N."/>
            <person name="Veneault-Fourrey C."/>
            <person name="LaButti K."/>
            <person name="Lindquist E.A."/>
            <person name="Lipzen A."/>
            <person name="Lundell T."/>
            <person name="Morin E."/>
            <person name="Murat C."/>
            <person name="Sun H."/>
            <person name="Tunlid A."/>
            <person name="Henrissat B."/>
            <person name="Grigoriev I.V."/>
            <person name="Hibbett D.S."/>
            <person name="Martin F."/>
            <person name="Nordberg H.P."/>
            <person name="Cantor M.N."/>
            <person name="Hua S.X."/>
        </authorList>
    </citation>
    <scope>NUCLEOTIDE SEQUENCE [LARGE SCALE GENOMIC DNA]</scope>
    <source>
        <strain evidence="1 2">MAFF 305830</strain>
    </source>
</reference>
<dbReference type="HOGENOM" id="CLU_2723786_0_0_1"/>
<protein>
    <submittedName>
        <fullName evidence="1">Uncharacterized protein</fullName>
    </submittedName>
</protein>
<dbReference type="Proteomes" id="UP000054097">
    <property type="component" value="Unassembled WGS sequence"/>
</dbReference>
<gene>
    <name evidence="1" type="ORF">M408DRAFT_333655</name>
</gene>
<organism evidence="1 2">
    <name type="scientific">Serendipita vermifera MAFF 305830</name>
    <dbReference type="NCBI Taxonomy" id="933852"/>
    <lineage>
        <taxon>Eukaryota</taxon>
        <taxon>Fungi</taxon>
        <taxon>Dikarya</taxon>
        <taxon>Basidiomycota</taxon>
        <taxon>Agaricomycotina</taxon>
        <taxon>Agaricomycetes</taxon>
        <taxon>Sebacinales</taxon>
        <taxon>Serendipitaceae</taxon>
        <taxon>Serendipita</taxon>
    </lineage>
</organism>
<accession>A0A0C3A930</accession>
<name>A0A0C3A930_SERVB</name>
<reference evidence="2" key="2">
    <citation type="submission" date="2015-01" db="EMBL/GenBank/DDBJ databases">
        <title>Evolutionary Origins and Diversification of the Mycorrhizal Mutualists.</title>
        <authorList>
            <consortium name="DOE Joint Genome Institute"/>
            <consortium name="Mycorrhizal Genomics Consortium"/>
            <person name="Kohler A."/>
            <person name="Kuo A."/>
            <person name="Nagy L.G."/>
            <person name="Floudas D."/>
            <person name="Copeland A."/>
            <person name="Barry K.W."/>
            <person name="Cichocki N."/>
            <person name="Veneault-Fourrey C."/>
            <person name="LaButti K."/>
            <person name="Lindquist E.A."/>
            <person name="Lipzen A."/>
            <person name="Lundell T."/>
            <person name="Morin E."/>
            <person name="Murat C."/>
            <person name="Riley R."/>
            <person name="Ohm R."/>
            <person name="Sun H."/>
            <person name="Tunlid A."/>
            <person name="Henrissat B."/>
            <person name="Grigoriev I.V."/>
            <person name="Hibbett D.S."/>
            <person name="Martin F."/>
        </authorList>
    </citation>
    <scope>NUCLEOTIDE SEQUENCE [LARGE SCALE GENOMIC DNA]</scope>
    <source>
        <strain evidence="2">MAFF 305830</strain>
    </source>
</reference>
<dbReference type="AlphaFoldDB" id="A0A0C3A930"/>
<dbReference type="EMBL" id="KN824393">
    <property type="protein sequence ID" value="KIM21105.1"/>
    <property type="molecule type" value="Genomic_DNA"/>
</dbReference>